<keyword evidence="2" id="KW-0540">Nuclease</keyword>
<feature type="domain" description="HNH nuclease" evidence="1">
    <location>
        <begin position="44"/>
        <end position="97"/>
    </location>
</feature>
<dbReference type="CDD" id="cd00085">
    <property type="entry name" value="HNHc"/>
    <property type="match status" value="1"/>
</dbReference>
<dbReference type="AlphaFoldDB" id="A0A2M8QDW7"/>
<dbReference type="PANTHER" id="PTHR33877:SF2">
    <property type="entry name" value="OS07G0170200 PROTEIN"/>
    <property type="match status" value="1"/>
</dbReference>
<sequence length="146" mass="16789">MMQRAELIEASDAVIRSERLQLPVPQVIRLFHYVHVPHNLPLPLSRRALLLRDDYTCQYCGAQPGRENLTIDHVIPRSRGGRTEWENVVAACSACNRKKGNRTPEEAGMTLRRKPHRPRFWAMTLLTMATNDVWRKYLNLNGSDGT</sequence>
<keyword evidence="2" id="KW-0255">Endonuclease</keyword>
<gene>
    <name evidence="2" type="ORF">CUN48_05930</name>
</gene>
<dbReference type="InterPro" id="IPR003615">
    <property type="entry name" value="HNH_nuc"/>
</dbReference>
<reference evidence="2 3" key="1">
    <citation type="submission" date="2017-11" db="EMBL/GenBank/DDBJ databases">
        <title>Evolution of Phototrophy in the Chloroflexi Phylum Driven by Horizontal Gene Transfer.</title>
        <authorList>
            <person name="Ward L.M."/>
            <person name="Hemp J."/>
            <person name="Shih P.M."/>
            <person name="Mcglynn S.E."/>
            <person name="Fischer W."/>
        </authorList>
    </citation>
    <scope>NUCLEOTIDE SEQUENCE [LARGE SCALE GENOMIC DNA]</scope>
    <source>
        <strain evidence="2">JP3_7</strain>
    </source>
</reference>
<organism evidence="2 3">
    <name type="scientific">Candidatus Thermofonsia Clade 3 bacterium</name>
    <dbReference type="NCBI Taxonomy" id="2364212"/>
    <lineage>
        <taxon>Bacteria</taxon>
        <taxon>Bacillati</taxon>
        <taxon>Chloroflexota</taxon>
        <taxon>Candidatus Thermofontia</taxon>
        <taxon>Candidatus Thermofonsia Clade 3</taxon>
    </lineage>
</organism>
<dbReference type="Proteomes" id="UP000230790">
    <property type="component" value="Unassembled WGS sequence"/>
</dbReference>
<dbReference type="Pfam" id="PF14279">
    <property type="entry name" value="HNH_5"/>
    <property type="match status" value="1"/>
</dbReference>
<dbReference type="Gene3D" id="1.10.30.50">
    <property type="match status" value="1"/>
</dbReference>
<evidence type="ECO:0000259" key="1">
    <source>
        <dbReference type="SMART" id="SM00507"/>
    </source>
</evidence>
<comment type="caution">
    <text evidence="2">The sequence shown here is derived from an EMBL/GenBank/DDBJ whole genome shotgun (WGS) entry which is preliminary data.</text>
</comment>
<accession>A0A2M8QDW7</accession>
<keyword evidence="2" id="KW-0378">Hydrolase</keyword>
<dbReference type="InterPro" id="IPR029471">
    <property type="entry name" value="HNH_5"/>
</dbReference>
<dbReference type="SMART" id="SM00507">
    <property type="entry name" value="HNHc"/>
    <property type="match status" value="1"/>
</dbReference>
<proteinExistence type="predicted"/>
<evidence type="ECO:0000313" key="3">
    <source>
        <dbReference type="Proteomes" id="UP000230790"/>
    </source>
</evidence>
<dbReference type="EMBL" id="PGTN01000028">
    <property type="protein sequence ID" value="PJF47990.1"/>
    <property type="molecule type" value="Genomic_DNA"/>
</dbReference>
<dbReference type="InterPro" id="IPR052892">
    <property type="entry name" value="NA-targeting_endonuclease"/>
</dbReference>
<dbReference type="GO" id="GO:0004519">
    <property type="term" value="F:endonuclease activity"/>
    <property type="evidence" value="ECO:0007669"/>
    <property type="project" value="UniProtKB-KW"/>
</dbReference>
<name>A0A2M8QDW7_9CHLR</name>
<protein>
    <submittedName>
        <fullName evidence="2">HNH endonuclease</fullName>
    </submittedName>
</protein>
<dbReference type="PANTHER" id="PTHR33877">
    <property type="entry name" value="SLL1193 PROTEIN"/>
    <property type="match status" value="1"/>
</dbReference>
<evidence type="ECO:0000313" key="2">
    <source>
        <dbReference type="EMBL" id="PJF47990.1"/>
    </source>
</evidence>